<gene>
    <name evidence="2" type="ORF">ACFO0R_20185</name>
</gene>
<evidence type="ECO:0000313" key="3">
    <source>
        <dbReference type="Proteomes" id="UP001595999"/>
    </source>
</evidence>
<dbReference type="PROSITE" id="PS51257">
    <property type="entry name" value="PROKAR_LIPOPROTEIN"/>
    <property type="match status" value="1"/>
</dbReference>
<dbReference type="InterPro" id="IPR008517">
    <property type="entry name" value="GNA1162-like"/>
</dbReference>
<dbReference type="EMBL" id="JBHSEK010000018">
    <property type="protein sequence ID" value="MFC4491938.1"/>
    <property type="molecule type" value="Genomic_DNA"/>
</dbReference>
<keyword evidence="3" id="KW-1185">Reference proteome</keyword>
<accession>A0ABV8ZZW2</accession>
<feature type="chain" id="PRO_5046045543" evidence="1">
    <location>
        <begin position="25"/>
        <end position="219"/>
    </location>
</feature>
<organism evidence="2 3">
    <name type="scientific">Chromobacterium aquaticum</name>
    <dbReference type="NCBI Taxonomy" id="467180"/>
    <lineage>
        <taxon>Bacteria</taxon>
        <taxon>Pseudomonadati</taxon>
        <taxon>Pseudomonadota</taxon>
        <taxon>Betaproteobacteria</taxon>
        <taxon>Neisseriales</taxon>
        <taxon>Chromobacteriaceae</taxon>
        <taxon>Chromobacterium</taxon>
    </lineage>
</organism>
<protein>
    <submittedName>
        <fullName evidence="2">DUF799 domain-containing protein</fullName>
    </submittedName>
</protein>
<dbReference type="Pfam" id="PF05643">
    <property type="entry name" value="GNA1162-like"/>
    <property type="match status" value="1"/>
</dbReference>
<reference evidence="3" key="1">
    <citation type="journal article" date="2019" name="Int. J. Syst. Evol. Microbiol.">
        <title>The Global Catalogue of Microorganisms (GCM) 10K type strain sequencing project: providing services to taxonomists for standard genome sequencing and annotation.</title>
        <authorList>
            <consortium name="The Broad Institute Genomics Platform"/>
            <consortium name="The Broad Institute Genome Sequencing Center for Infectious Disease"/>
            <person name="Wu L."/>
            <person name="Ma J."/>
        </authorList>
    </citation>
    <scope>NUCLEOTIDE SEQUENCE [LARGE SCALE GENOMIC DNA]</scope>
    <source>
        <strain evidence="3">CGMCC 4.7608</strain>
    </source>
</reference>
<sequence length="219" mass="22925">MIKRIAQWLACLAIAALATGCATSKPYDYTAYKQSRPRSILVLPPLNESPEVAASHSMLSQVTMPLAEAGYYVLPVALVDETFKQNGMSTASDIHGVAPAKLKEIFGADAALYVTVSKYGTSYSVISSDTIVSASAKMVDLKTGAVLWTGFASASNNEGNNNNSSGLVGILVTAALKQIINTATDASHDVAGITSQRLLSTGHDGGLLYGPYSPKYGTD</sequence>
<dbReference type="RefSeq" id="WP_231463619.1">
    <property type="nucleotide sequence ID" value="NZ_JAJOHW010000106.1"/>
</dbReference>
<keyword evidence="1" id="KW-0732">Signal</keyword>
<dbReference type="Gene3D" id="3.40.50.10610">
    <property type="entry name" value="ABC-type transport auxiliary lipoprotein component"/>
    <property type="match status" value="1"/>
</dbReference>
<evidence type="ECO:0000313" key="2">
    <source>
        <dbReference type="EMBL" id="MFC4491938.1"/>
    </source>
</evidence>
<feature type="signal peptide" evidence="1">
    <location>
        <begin position="1"/>
        <end position="24"/>
    </location>
</feature>
<comment type="caution">
    <text evidence="2">The sequence shown here is derived from an EMBL/GenBank/DDBJ whole genome shotgun (WGS) entry which is preliminary data.</text>
</comment>
<proteinExistence type="predicted"/>
<evidence type="ECO:0000256" key="1">
    <source>
        <dbReference type="SAM" id="SignalP"/>
    </source>
</evidence>
<dbReference type="Proteomes" id="UP001595999">
    <property type="component" value="Unassembled WGS sequence"/>
</dbReference>
<name>A0ABV8ZZW2_9NEIS</name>